<dbReference type="Proteomes" id="UP001189619">
    <property type="component" value="Chromosome"/>
</dbReference>
<dbReference type="KEGG" id="bayd:BSPP4475_01930"/>
<organism evidence="1 2">
    <name type="scientific">Brevibacillus aydinogluensis</name>
    <dbReference type="NCBI Taxonomy" id="927786"/>
    <lineage>
        <taxon>Bacteria</taxon>
        <taxon>Bacillati</taxon>
        <taxon>Bacillota</taxon>
        <taxon>Bacilli</taxon>
        <taxon>Bacillales</taxon>
        <taxon>Paenibacillaceae</taxon>
        <taxon>Brevibacillus</taxon>
    </lineage>
</organism>
<evidence type="ECO:0000313" key="1">
    <source>
        <dbReference type="EMBL" id="CAJ1001084.1"/>
    </source>
</evidence>
<dbReference type="EMBL" id="OY569118">
    <property type="protein sequence ID" value="CAJ1001084.1"/>
    <property type="molecule type" value="Genomic_DNA"/>
</dbReference>
<proteinExistence type="predicted"/>
<sequence>MNHPVKECISMLGVSQVSFAVLHDLSFQRLKACLYGHTPAIPPRIVNALVQHGYDEQEAQKQYQQWRKWKAEQELLAAARKGEVKTMNRLPLDIVVTLMRREQVLAQNEIDQLAALFGKHVKDLLSSEDVEYALACYLAKSKHNDVVYRNSVLEKVVRFMNQYGWHLSDDFRDYYKKYALFRWQELIGTRL</sequence>
<reference evidence="1" key="1">
    <citation type="submission" date="2023-07" db="EMBL/GenBank/DDBJ databases">
        <authorList>
            <person name="Ivanov I."/>
            <person name="Teneva D."/>
            <person name="Stoikov I."/>
        </authorList>
    </citation>
    <scope>NUCLEOTIDE SEQUENCE</scope>
    <source>
        <strain evidence="1">4475</strain>
    </source>
</reference>
<keyword evidence="2" id="KW-1185">Reference proteome</keyword>
<protein>
    <submittedName>
        <fullName evidence="1">Regulatory protein RecX</fullName>
    </submittedName>
</protein>
<dbReference type="AlphaFoldDB" id="A0AA48RGF4"/>
<gene>
    <name evidence="1" type="primary">recX</name>
    <name evidence="1" type="ORF">BSPP4475_01930</name>
</gene>
<evidence type="ECO:0000313" key="2">
    <source>
        <dbReference type="Proteomes" id="UP001189619"/>
    </source>
</evidence>
<dbReference type="RefSeq" id="WP_304415021.1">
    <property type="nucleotide sequence ID" value="NZ_OY569118.1"/>
</dbReference>
<name>A0AA48RGF4_9BACL</name>
<accession>A0AA48RGF4</accession>